<sequence>LQHLEIVLQLLLKHQLYARLSKCSFGMHNIEYLGHFVFGSGVSMDKGKVQVVWEWPIPNNIKQLRGFLGLTGYYRLFIRGYASIAAHLTDMLKKDSFNWSNIALTTFESLKTTMTQALVLALPNFSKPFTLETDAIGLGVGVVLSQDNHPIVFFSNKLTSSMQKQSFYTREFCAIIEAISKLKHYLLGHKFVIQTDQKSLRSLMGQAIQTPKQQNWLHKLLDYDFTIEYKSGRDNVPADCLSRSSHMAWSQPQFHIVTKLKQALRHDEKLQKLIELCRTKKLSDPHYMVQDELLYWKRRLFIPDDLNLKQKILYECHNSLLGGHARCRNRDHDGMTLIFIFQWSRHQYFILREKHLKAL</sequence>
<proteinExistence type="predicted"/>
<dbReference type="EMBL" id="KQ483726">
    <property type="protein sequence ID" value="KYP42218.1"/>
    <property type="molecule type" value="Genomic_DNA"/>
</dbReference>
<dbReference type="PANTHER" id="PTHR37984">
    <property type="entry name" value="PROTEIN CBG26694"/>
    <property type="match status" value="1"/>
</dbReference>
<keyword evidence="5" id="KW-0378">Hydrolase</keyword>
<keyword evidence="1" id="KW-0808">Transferase</keyword>
<evidence type="ECO:0000256" key="6">
    <source>
        <dbReference type="ARBA" id="ARBA00022918"/>
    </source>
</evidence>
<dbReference type="GO" id="GO:0016787">
    <property type="term" value="F:hydrolase activity"/>
    <property type="evidence" value="ECO:0007669"/>
    <property type="project" value="UniProtKB-KW"/>
</dbReference>
<evidence type="ECO:0000256" key="4">
    <source>
        <dbReference type="ARBA" id="ARBA00022759"/>
    </source>
</evidence>
<feature type="domain" description="Reverse transcriptase RNase H-like" evidence="7">
    <location>
        <begin position="124"/>
        <end position="223"/>
    </location>
</feature>
<dbReference type="FunFam" id="3.30.70.270:FF:000020">
    <property type="entry name" value="Transposon Tf2-6 polyprotein-like Protein"/>
    <property type="match status" value="1"/>
</dbReference>
<keyword evidence="4" id="KW-0255">Endonuclease</keyword>
<evidence type="ECO:0000313" key="8">
    <source>
        <dbReference type="EMBL" id="KYP42218.1"/>
    </source>
</evidence>
<name>A0A151RI61_CAJCA</name>
<dbReference type="InterPro" id="IPR050951">
    <property type="entry name" value="Retrovirus_Pol_polyprotein"/>
</dbReference>
<dbReference type="InterPro" id="IPR043502">
    <property type="entry name" value="DNA/RNA_pol_sf"/>
</dbReference>
<protein>
    <submittedName>
        <fullName evidence="8">Retrovirus-related Pol polyprotein from transposon 297 family</fullName>
    </submittedName>
</protein>
<dbReference type="Gene3D" id="3.30.70.270">
    <property type="match status" value="2"/>
</dbReference>
<gene>
    <name evidence="8" type="ORF">KK1_036358</name>
</gene>
<keyword evidence="2" id="KW-0548">Nucleotidyltransferase</keyword>
<dbReference type="SUPFAM" id="SSF56672">
    <property type="entry name" value="DNA/RNA polymerases"/>
    <property type="match status" value="1"/>
</dbReference>
<dbReference type="Proteomes" id="UP000075243">
    <property type="component" value="Unassembled WGS sequence"/>
</dbReference>
<dbReference type="InterPro" id="IPR043128">
    <property type="entry name" value="Rev_trsase/Diguanyl_cyclase"/>
</dbReference>
<keyword evidence="6" id="KW-0695">RNA-directed DNA polymerase</keyword>
<evidence type="ECO:0000313" key="9">
    <source>
        <dbReference type="Proteomes" id="UP000075243"/>
    </source>
</evidence>
<accession>A0A151RI61</accession>
<keyword evidence="9" id="KW-1185">Reference proteome</keyword>
<organism evidence="8 9">
    <name type="scientific">Cajanus cajan</name>
    <name type="common">Pigeon pea</name>
    <name type="synonym">Cajanus indicus</name>
    <dbReference type="NCBI Taxonomy" id="3821"/>
    <lineage>
        <taxon>Eukaryota</taxon>
        <taxon>Viridiplantae</taxon>
        <taxon>Streptophyta</taxon>
        <taxon>Embryophyta</taxon>
        <taxon>Tracheophyta</taxon>
        <taxon>Spermatophyta</taxon>
        <taxon>Magnoliopsida</taxon>
        <taxon>eudicotyledons</taxon>
        <taxon>Gunneridae</taxon>
        <taxon>Pentapetalae</taxon>
        <taxon>rosids</taxon>
        <taxon>fabids</taxon>
        <taxon>Fabales</taxon>
        <taxon>Fabaceae</taxon>
        <taxon>Papilionoideae</taxon>
        <taxon>50 kb inversion clade</taxon>
        <taxon>NPAAA clade</taxon>
        <taxon>indigoferoid/millettioid clade</taxon>
        <taxon>Phaseoleae</taxon>
        <taxon>Cajanus</taxon>
    </lineage>
</organism>
<evidence type="ECO:0000256" key="1">
    <source>
        <dbReference type="ARBA" id="ARBA00022679"/>
    </source>
</evidence>
<evidence type="ECO:0000256" key="5">
    <source>
        <dbReference type="ARBA" id="ARBA00022801"/>
    </source>
</evidence>
<feature type="non-terminal residue" evidence="8">
    <location>
        <position position="1"/>
    </location>
</feature>
<dbReference type="GO" id="GO:0003964">
    <property type="term" value="F:RNA-directed DNA polymerase activity"/>
    <property type="evidence" value="ECO:0007669"/>
    <property type="project" value="UniProtKB-KW"/>
</dbReference>
<dbReference type="Gene3D" id="3.10.20.370">
    <property type="match status" value="1"/>
</dbReference>
<dbReference type="CDD" id="cd09274">
    <property type="entry name" value="RNase_HI_RT_Ty3"/>
    <property type="match status" value="1"/>
</dbReference>
<dbReference type="AlphaFoldDB" id="A0A151RI61"/>
<keyword evidence="3" id="KW-0540">Nuclease</keyword>
<evidence type="ECO:0000256" key="2">
    <source>
        <dbReference type="ARBA" id="ARBA00022695"/>
    </source>
</evidence>
<dbReference type="PANTHER" id="PTHR37984:SF5">
    <property type="entry name" value="PROTEIN NYNRIN-LIKE"/>
    <property type="match status" value="1"/>
</dbReference>
<dbReference type="GO" id="GO:0004519">
    <property type="term" value="F:endonuclease activity"/>
    <property type="evidence" value="ECO:0007669"/>
    <property type="project" value="UniProtKB-KW"/>
</dbReference>
<dbReference type="InterPro" id="IPR041373">
    <property type="entry name" value="RT_RNaseH"/>
</dbReference>
<reference evidence="8" key="1">
    <citation type="journal article" date="2012" name="Nat. Biotechnol.">
        <title>Draft genome sequence of pigeonpea (Cajanus cajan), an orphan legume crop of resource-poor farmers.</title>
        <authorList>
            <person name="Varshney R.K."/>
            <person name="Chen W."/>
            <person name="Li Y."/>
            <person name="Bharti A.K."/>
            <person name="Saxena R.K."/>
            <person name="Schlueter J.A."/>
            <person name="Donoghue M.T."/>
            <person name="Azam S."/>
            <person name="Fan G."/>
            <person name="Whaley A.M."/>
            <person name="Farmer A.D."/>
            <person name="Sheridan J."/>
            <person name="Iwata A."/>
            <person name="Tuteja R."/>
            <person name="Penmetsa R.V."/>
            <person name="Wu W."/>
            <person name="Upadhyaya H.D."/>
            <person name="Yang S.P."/>
            <person name="Shah T."/>
            <person name="Saxena K.B."/>
            <person name="Michael T."/>
            <person name="McCombie W.R."/>
            <person name="Yang B."/>
            <person name="Zhang G."/>
            <person name="Yang H."/>
            <person name="Wang J."/>
            <person name="Spillane C."/>
            <person name="Cook D.R."/>
            <person name="May G.D."/>
            <person name="Xu X."/>
            <person name="Jackson S.A."/>
        </authorList>
    </citation>
    <scope>NUCLEOTIDE SEQUENCE [LARGE SCALE GENOMIC DNA]</scope>
</reference>
<evidence type="ECO:0000256" key="3">
    <source>
        <dbReference type="ARBA" id="ARBA00022722"/>
    </source>
</evidence>
<evidence type="ECO:0000259" key="7">
    <source>
        <dbReference type="Pfam" id="PF17917"/>
    </source>
</evidence>
<dbReference type="Pfam" id="PF17917">
    <property type="entry name" value="RT_RNaseH"/>
    <property type="match status" value="1"/>
</dbReference>
<dbReference type="Gramene" id="C.cajan_32049.t">
    <property type="protein sequence ID" value="C.cajan_32049.t.cds1"/>
    <property type="gene ID" value="C.cajan_32049"/>
</dbReference>